<organism evidence="1 2">
    <name type="scientific">Chromobacterium paludis</name>
    <dbReference type="NCBI Taxonomy" id="2605945"/>
    <lineage>
        <taxon>Bacteria</taxon>
        <taxon>Pseudomonadati</taxon>
        <taxon>Pseudomonadota</taxon>
        <taxon>Betaproteobacteria</taxon>
        <taxon>Neisseriales</taxon>
        <taxon>Chromobacteriaceae</taxon>
        <taxon>Chromobacterium</taxon>
    </lineage>
</organism>
<name>A0A5C1DFP5_9NEIS</name>
<dbReference type="EMBL" id="CP043473">
    <property type="protein sequence ID" value="QEL54408.1"/>
    <property type="molecule type" value="Genomic_DNA"/>
</dbReference>
<evidence type="ECO:0000313" key="2">
    <source>
        <dbReference type="Proteomes" id="UP000322079"/>
    </source>
</evidence>
<reference evidence="1 2" key="1">
    <citation type="submission" date="2019-08" db="EMBL/GenBank/DDBJ databases">
        <title>Chromobacterium paludis, a novel bacterium isolated from a Maryland marsh pond.</title>
        <authorList>
            <person name="Blackburn M.B."/>
            <person name="Gundersen-Rindal D.E."/>
        </authorList>
    </citation>
    <scope>NUCLEOTIDE SEQUENCE [LARGE SCALE GENOMIC DNA]</scope>
    <source>
        <strain evidence="2">IIBBL 257-1</strain>
    </source>
</reference>
<proteinExistence type="predicted"/>
<accession>A0A5C1DFP5</accession>
<dbReference type="KEGG" id="chrm:FYK34_01850"/>
<gene>
    <name evidence="1" type="ORF">FYK34_01850</name>
</gene>
<evidence type="ECO:0000313" key="1">
    <source>
        <dbReference type="EMBL" id="QEL54408.1"/>
    </source>
</evidence>
<keyword evidence="2" id="KW-1185">Reference proteome</keyword>
<dbReference type="AlphaFoldDB" id="A0A5C1DFP5"/>
<protein>
    <submittedName>
        <fullName evidence="1">Uncharacterized protein</fullName>
    </submittedName>
</protein>
<sequence>MELSLQALALDQAQAGKAGNPPLDQSNKKPINYIQVAPDTGKTTTPGSILLNSQSPLILEGL</sequence>
<dbReference type="RefSeq" id="WP_149294798.1">
    <property type="nucleotide sequence ID" value="NZ_CP043473.1"/>
</dbReference>
<dbReference type="Proteomes" id="UP000322079">
    <property type="component" value="Chromosome"/>
</dbReference>